<feature type="domain" description="FANCI solenoid 1" evidence="1">
    <location>
        <begin position="86"/>
        <end position="295"/>
    </location>
</feature>
<evidence type="ECO:0000259" key="2">
    <source>
        <dbReference type="Pfam" id="PF14676"/>
    </source>
</evidence>
<accession>A0A8C4QFB0</accession>
<proteinExistence type="predicted"/>
<feature type="domain" description="FANCI solenoid 3" evidence="3">
    <location>
        <begin position="808"/>
        <end position="923"/>
    </location>
</feature>
<protein>
    <submittedName>
        <fullName evidence="6">FA complementation group I</fullName>
    </submittedName>
</protein>
<dbReference type="GeneTree" id="ENSGT00390000005855"/>
<dbReference type="GO" id="GO:0006281">
    <property type="term" value="P:DNA repair"/>
    <property type="evidence" value="ECO:0007669"/>
    <property type="project" value="InterPro"/>
</dbReference>
<organism evidence="6 7">
    <name type="scientific">Eptatretus burgeri</name>
    <name type="common">Inshore hagfish</name>
    <dbReference type="NCBI Taxonomy" id="7764"/>
    <lineage>
        <taxon>Eukaryota</taxon>
        <taxon>Metazoa</taxon>
        <taxon>Chordata</taxon>
        <taxon>Craniata</taxon>
        <taxon>Vertebrata</taxon>
        <taxon>Cyclostomata</taxon>
        <taxon>Myxini</taxon>
        <taxon>Myxiniformes</taxon>
        <taxon>Myxinidae</taxon>
        <taxon>Eptatretinae</taxon>
        <taxon>Eptatretus</taxon>
    </lineage>
</organism>
<dbReference type="GO" id="GO:0070182">
    <property type="term" value="F:DNA polymerase binding"/>
    <property type="evidence" value="ECO:0007669"/>
    <property type="project" value="TreeGrafter"/>
</dbReference>
<dbReference type="Ensembl" id="ENSEBUT00000014411.1">
    <property type="protein sequence ID" value="ENSEBUP00000013835.1"/>
    <property type="gene ID" value="ENSEBUG00000008689.1"/>
</dbReference>
<dbReference type="PANTHER" id="PTHR21818:SF0">
    <property type="entry name" value="FANCONI ANEMIA GROUP I PROTEIN"/>
    <property type="match status" value="1"/>
</dbReference>
<keyword evidence="7" id="KW-1185">Reference proteome</keyword>
<dbReference type="PANTHER" id="PTHR21818">
    <property type="entry name" value="BC025462 PROTEIN"/>
    <property type="match status" value="1"/>
</dbReference>
<dbReference type="Proteomes" id="UP000694388">
    <property type="component" value="Unplaced"/>
</dbReference>
<reference evidence="6" key="2">
    <citation type="submission" date="2025-09" db="UniProtKB">
        <authorList>
            <consortium name="Ensembl"/>
        </authorList>
    </citation>
    <scope>IDENTIFICATION</scope>
</reference>
<evidence type="ECO:0000259" key="5">
    <source>
        <dbReference type="Pfam" id="PF14680"/>
    </source>
</evidence>
<dbReference type="InterPro" id="IPR029310">
    <property type="entry name" value="FANCI_HD1"/>
</dbReference>
<evidence type="ECO:0000313" key="7">
    <source>
        <dbReference type="Proteomes" id="UP000694388"/>
    </source>
</evidence>
<dbReference type="Pfam" id="PF14677">
    <property type="entry name" value="FANCI_S3"/>
    <property type="match status" value="1"/>
</dbReference>
<dbReference type="InterPro" id="IPR029315">
    <property type="entry name" value="FANCI_S2"/>
</dbReference>
<dbReference type="AlphaFoldDB" id="A0A8C4QFB0"/>
<dbReference type="InterPro" id="IPR026171">
    <property type="entry name" value="FANCI"/>
</dbReference>
<evidence type="ECO:0000259" key="4">
    <source>
        <dbReference type="Pfam" id="PF14679"/>
    </source>
</evidence>
<dbReference type="InterPro" id="IPR029312">
    <property type="entry name" value="FANCI_HD2"/>
</dbReference>
<feature type="domain" description="FANCI helical" evidence="5">
    <location>
        <begin position="554"/>
        <end position="792"/>
    </location>
</feature>
<evidence type="ECO:0000313" key="6">
    <source>
        <dbReference type="Ensembl" id="ENSEBUP00000013835.1"/>
    </source>
</evidence>
<dbReference type="Pfam" id="PF14679">
    <property type="entry name" value="FANCI_HD1"/>
    <property type="match status" value="1"/>
</dbReference>
<name>A0A8C4QFB0_EPTBU</name>
<feature type="domain" description="FANCI helical" evidence="4">
    <location>
        <begin position="301"/>
        <end position="381"/>
    </location>
</feature>
<reference evidence="6" key="1">
    <citation type="submission" date="2025-08" db="UniProtKB">
        <authorList>
            <consortium name="Ensembl"/>
        </authorList>
    </citation>
    <scope>IDENTIFICATION</scope>
</reference>
<dbReference type="InterPro" id="IPR029313">
    <property type="entry name" value="FANCI_S3"/>
</dbReference>
<dbReference type="InterPro" id="IPR029308">
    <property type="entry name" value="FANCI_S1"/>
</dbReference>
<dbReference type="Pfam" id="PF14680">
    <property type="entry name" value="FANCI_HD2"/>
    <property type="match status" value="1"/>
</dbReference>
<feature type="domain" description="FANCI solenoid 2" evidence="2">
    <location>
        <begin position="403"/>
        <end position="538"/>
    </location>
</feature>
<dbReference type="Pfam" id="PF14675">
    <property type="entry name" value="FANCI_S1"/>
    <property type="match status" value="1"/>
</dbReference>
<dbReference type="OMA" id="VIACHYL"/>
<evidence type="ECO:0000259" key="1">
    <source>
        <dbReference type="Pfam" id="PF14675"/>
    </source>
</evidence>
<evidence type="ECO:0000259" key="3">
    <source>
        <dbReference type="Pfam" id="PF14677"/>
    </source>
</evidence>
<dbReference type="Pfam" id="PF14676">
    <property type="entry name" value="FANCI_S2"/>
    <property type="match status" value="1"/>
</dbReference>
<sequence>MLNEEAEPQVLRVSWVIIKIQAFIDILDAAILSVPVCDENVEVMERFTYLGSDTHVSAGCEPEVNRRLVRAWGVMDSLDHEVWRCRFLKVYEHCIGLAESGDMQRQSVTEMVGLLMLEADVLPGECLAALATVFVAIIKAGGISNGLSMELFSCILTCLASKETISSGTGTQTISLCLPHLTPPPSWWELSCVIHLASMFRDVLLSAEELQLVVRKILKTFPIIYLQDIPPLVYQLLLLSAKGQKHEVLDGIVSFFSCLDQRCKKNQNSLTYVIYMIIKLRQVEGTVILHVAFAIGLDQGLGREFIKGLKVSGKVLCPFQIALAMSVARIQRFEEQIYDFMKITIVKSLKDLQMQRTSRLIQDLIPEECQISEVIVETVQNSTLGWDHVTQGFSGPGGRVSEATGSPFQTINQLACALGAKILLETFKAHETMRSEILEQLLNRVVTKASSPIRQYLALLSDTVMSAPLILFECLPKVQEVFDYLCYLPPSAVLGLLKAIQPLLKVNVGLKDSLMLVLRKSMFSRELEARKSSATGFLLLLKNFKVQGSLPCSQPASQLITDTQLQGALHAKLNSAANEALCLEILSSLRRGLAQQADVRLLLYEGLYDVLKKNSQLAPPILQMLLQQLRRHVESTQDILPPLRLEGCITGQGEQVFLQEPLAHLLSCVQACVRKWKELRIQVQVEGGCEDGHDEDDGGEGDNVLRELQELLDSVSVRMVKSELEDFELDKSADFSLSISIGVKNNIYAVLVLGVYEVLLEYNFTGPDISIQQSEQVLGLFKRYQELAELLKEKVARGKNAAKSPRSLLSLTCIGSLLKALLSEINREDVTGLVQLQACAALQRHVATTALHKLQQAEETGQVDGPDGQNVAKTMLWHYTSVPVSTQSSGRKDKNMPLNLLCLEGLKRAFGAVQHRFSEKLPQRAFSSPNRGLSHSSSFFIVSVAL</sequence>